<protein>
    <submittedName>
        <fullName evidence="1">Uncharacterized protein</fullName>
    </submittedName>
</protein>
<organism evidence="1 2">
    <name type="scientific">Venturia effusa</name>
    <dbReference type="NCBI Taxonomy" id="50376"/>
    <lineage>
        <taxon>Eukaryota</taxon>
        <taxon>Fungi</taxon>
        <taxon>Dikarya</taxon>
        <taxon>Ascomycota</taxon>
        <taxon>Pezizomycotina</taxon>
        <taxon>Dothideomycetes</taxon>
        <taxon>Pleosporomycetidae</taxon>
        <taxon>Venturiales</taxon>
        <taxon>Venturiaceae</taxon>
        <taxon>Venturia</taxon>
    </lineage>
</organism>
<dbReference type="OrthoDB" id="10615257at2759"/>
<keyword evidence="2" id="KW-1185">Reference proteome</keyword>
<proteinExistence type="predicted"/>
<evidence type="ECO:0000313" key="2">
    <source>
        <dbReference type="Proteomes" id="UP000316270"/>
    </source>
</evidence>
<accession>A0A517LBB7</accession>
<dbReference type="EMBL" id="CP042192">
    <property type="protein sequence ID" value="QDS72929.1"/>
    <property type="molecule type" value="Genomic_DNA"/>
</dbReference>
<dbReference type="AlphaFoldDB" id="A0A517LBB7"/>
<reference evidence="1 2" key="1">
    <citation type="submission" date="2019-07" db="EMBL/GenBank/DDBJ databases">
        <title>Finished genome of Venturia effusa.</title>
        <authorList>
            <person name="Young C.A."/>
            <person name="Cox M.P."/>
            <person name="Ganley A.R.D."/>
            <person name="David W.J."/>
        </authorList>
    </citation>
    <scope>NUCLEOTIDE SEQUENCE [LARGE SCALE GENOMIC DNA]</scope>
    <source>
        <strain evidence="2">albino</strain>
    </source>
</reference>
<gene>
    <name evidence="1" type="ORF">FKW77_008104</name>
</gene>
<dbReference type="Proteomes" id="UP000316270">
    <property type="component" value="Chromosome 8"/>
</dbReference>
<sequence>MNIMLQLEDPDRRPPQLNTTICGTHCGCVSEGRGSDDGSDSGRDVQVELDYQRGDEGVEDDSIMVPMPMKPLGPVQHLFTEYADYDVDEHGGFRLGRGKYVWEYPFKEVCDSYERVQSPQSLAMHPHNAEAASLYSSGPQTRRSDSPGPIFTAICLNTIGTWTAPSGYRVFTPLALTTQDILLPDECSTVAEQAMYPDSIESGELED</sequence>
<name>A0A517LBB7_9PEZI</name>
<evidence type="ECO:0000313" key="1">
    <source>
        <dbReference type="EMBL" id="QDS72929.1"/>
    </source>
</evidence>